<dbReference type="GO" id="GO:0032469">
    <property type="term" value="P:endoplasmic reticulum calcium ion homeostasis"/>
    <property type="evidence" value="ECO:0007669"/>
    <property type="project" value="InterPro"/>
</dbReference>
<accession>A0AAW1R3W9</accession>
<dbReference type="EMBL" id="JALJOR010000001">
    <property type="protein sequence ID" value="KAK9828483.1"/>
    <property type="molecule type" value="Genomic_DNA"/>
</dbReference>
<reference evidence="6 7" key="1">
    <citation type="journal article" date="2024" name="Nat. Commun.">
        <title>Phylogenomics reveals the evolutionary origins of lichenization in chlorophyte algae.</title>
        <authorList>
            <person name="Puginier C."/>
            <person name="Libourel C."/>
            <person name="Otte J."/>
            <person name="Skaloud P."/>
            <person name="Haon M."/>
            <person name="Grisel S."/>
            <person name="Petersen M."/>
            <person name="Berrin J.G."/>
            <person name="Delaux P.M."/>
            <person name="Dal Grande F."/>
            <person name="Keller J."/>
        </authorList>
    </citation>
    <scope>NUCLEOTIDE SEQUENCE [LARGE SCALE GENOMIC DNA]</scope>
    <source>
        <strain evidence="6 7">SAG 2043</strain>
    </source>
</reference>
<dbReference type="Pfam" id="PF07946">
    <property type="entry name" value="CCDC47"/>
    <property type="match status" value="1"/>
</dbReference>
<dbReference type="GO" id="GO:0005509">
    <property type="term" value="F:calcium ion binding"/>
    <property type="evidence" value="ECO:0007669"/>
    <property type="project" value="InterPro"/>
</dbReference>
<evidence type="ECO:0000313" key="6">
    <source>
        <dbReference type="EMBL" id="KAK9828483.1"/>
    </source>
</evidence>
<proteinExistence type="predicted"/>
<dbReference type="Proteomes" id="UP001489004">
    <property type="component" value="Unassembled WGS sequence"/>
</dbReference>
<evidence type="ECO:0000256" key="2">
    <source>
        <dbReference type="ARBA" id="ARBA00022692"/>
    </source>
</evidence>
<sequence length="317" mass="36786">MAPARRTQEGAVLERNFSLLGPDEESGPEILTRESGSEYQLYASGRRYCQAMVFTLDLKKRQDLFSLAYYILNPRLDALFVEVFMNETSMPPIVLAIAPPKVAKELAKDNADIVKFARKIEINRERCPSWPADKLAVYAEHSSVFYELMPEPLLEQVFNRATWDTVGRYFKYLHFTSEAHLNGSREAAPADKDAAKKAAEPPRNVLKFALALPPQDRMEDLGRLMNMMMTFIDVVGTFKLSPEQQKRADRVRQEYEESKWKEAEKQRMEAIQEKKAQRKAEEKERVKNMSAEAYQKWEERQQRIQTKRAIKARTKKL</sequence>
<keyword evidence="4" id="KW-0472">Membrane</keyword>
<dbReference type="AlphaFoldDB" id="A0AAW1R3W9"/>
<dbReference type="GO" id="GO:0005783">
    <property type="term" value="C:endoplasmic reticulum"/>
    <property type="evidence" value="ECO:0007669"/>
    <property type="project" value="InterPro"/>
</dbReference>
<evidence type="ECO:0000256" key="4">
    <source>
        <dbReference type="ARBA" id="ARBA00023136"/>
    </source>
</evidence>
<feature type="coiled-coil region" evidence="5">
    <location>
        <begin position="261"/>
        <end position="292"/>
    </location>
</feature>
<organism evidence="6 7">
    <name type="scientific">[Myrmecia] bisecta</name>
    <dbReference type="NCBI Taxonomy" id="41462"/>
    <lineage>
        <taxon>Eukaryota</taxon>
        <taxon>Viridiplantae</taxon>
        <taxon>Chlorophyta</taxon>
        <taxon>core chlorophytes</taxon>
        <taxon>Trebouxiophyceae</taxon>
        <taxon>Trebouxiales</taxon>
        <taxon>Trebouxiaceae</taxon>
        <taxon>Myrmecia</taxon>
    </lineage>
</organism>
<evidence type="ECO:0008006" key="8">
    <source>
        <dbReference type="Google" id="ProtNLM"/>
    </source>
</evidence>
<keyword evidence="3" id="KW-1133">Transmembrane helix</keyword>
<keyword evidence="5" id="KW-0175">Coiled coil</keyword>
<evidence type="ECO:0000256" key="1">
    <source>
        <dbReference type="ARBA" id="ARBA00004167"/>
    </source>
</evidence>
<protein>
    <recommendedName>
        <fullName evidence="8">DUF1682-domain-containing protein</fullName>
    </recommendedName>
</protein>
<dbReference type="PANTHER" id="PTHR12883">
    <property type="entry name" value="ADIPOCYTE-SPECIFIC PROTEIN 4-RELATED"/>
    <property type="match status" value="1"/>
</dbReference>
<comment type="subcellular location">
    <subcellularLocation>
        <location evidence="1">Membrane</location>
        <topology evidence="1">Single-pass membrane protein</topology>
    </subcellularLocation>
</comment>
<dbReference type="InterPro" id="IPR012879">
    <property type="entry name" value="CCDC47"/>
</dbReference>
<keyword evidence="7" id="KW-1185">Reference proteome</keyword>
<keyword evidence="2" id="KW-0812">Transmembrane</keyword>
<gene>
    <name evidence="6" type="ORF">WJX72_000239</name>
</gene>
<evidence type="ECO:0000256" key="5">
    <source>
        <dbReference type="SAM" id="Coils"/>
    </source>
</evidence>
<evidence type="ECO:0000313" key="7">
    <source>
        <dbReference type="Proteomes" id="UP001489004"/>
    </source>
</evidence>
<evidence type="ECO:0000256" key="3">
    <source>
        <dbReference type="ARBA" id="ARBA00022989"/>
    </source>
</evidence>
<name>A0AAW1R3W9_9CHLO</name>
<dbReference type="GO" id="GO:0016020">
    <property type="term" value="C:membrane"/>
    <property type="evidence" value="ECO:0007669"/>
    <property type="project" value="UniProtKB-SubCell"/>
</dbReference>
<dbReference type="PANTHER" id="PTHR12883:SF0">
    <property type="entry name" value="PAT COMPLEX SUBUNIT CCDC47"/>
    <property type="match status" value="1"/>
</dbReference>
<comment type="caution">
    <text evidence="6">The sequence shown here is derived from an EMBL/GenBank/DDBJ whole genome shotgun (WGS) entry which is preliminary data.</text>
</comment>